<dbReference type="SUPFAM" id="SSF88659">
    <property type="entry name" value="Sigma3 and sigma4 domains of RNA polymerase sigma factors"/>
    <property type="match status" value="1"/>
</dbReference>
<dbReference type="AlphaFoldDB" id="A0A9D7IDP8"/>
<evidence type="ECO:0000256" key="1">
    <source>
        <dbReference type="ARBA" id="ARBA00010641"/>
    </source>
</evidence>
<dbReference type="EMBL" id="JADJNC010000028">
    <property type="protein sequence ID" value="MBK7424340.1"/>
    <property type="molecule type" value="Genomic_DNA"/>
</dbReference>
<dbReference type="Gene3D" id="1.10.10.10">
    <property type="entry name" value="Winged helix-like DNA-binding domain superfamily/Winged helix DNA-binding domain"/>
    <property type="match status" value="1"/>
</dbReference>
<keyword evidence="3" id="KW-0731">Sigma factor</keyword>
<dbReference type="PANTHER" id="PTHR43133">
    <property type="entry name" value="RNA POLYMERASE ECF-TYPE SIGMA FACTO"/>
    <property type="match status" value="1"/>
</dbReference>
<gene>
    <name evidence="8" type="ORF">IPJ48_15360</name>
</gene>
<dbReference type="InterPro" id="IPR013325">
    <property type="entry name" value="RNA_pol_sigma_r2"/>
</dbReference>
<feature type="domain" description="RNA polymerase sigma factor 70 region 4 type 2" evidence="7">
    <location>
        <begin position="135"/>
        <end position="187"/>
    </location>
</feature>
<evidence type="ECO:0000256" key="2">
    <source>
        <dbReference type="ARBA" id="ARBA00023015"/>
    </source>
</evidence>
<organism evidence="8 9">
    <name type="scientific">Candidatus Propionivibrio dominans</name>
    <dbReference type="NCBI Taxonomy" id="2954373"/>
    <lineage>
        <taxon>Bacteria</taxon>
        <taxon>Pseudomonadati</taxon>
        <taxon>Pseudomonadota</taxon>
        <taxon>Betaproteobacteria</taxon>
        <taxon>Rhodocyclales</taxon>
        <taxon>Rhodocyclaceae</taxon>
        <taxon>Propionivibrio</taxon>
    </lineage>
</organism>
<dbReference type="InterPro" id="IPR013324">
    <property type="entry name" value="RNA_pol_sigma_r3/r4-like"/>
</dbReference>
<reference evidence="8" key="1">
    <citation type="submission" date="2020-10" db="EMBL/GenBank/DDBJ databases">
        <title>Connecting structure to function with the recovery of over 1000 high-quality activated sludge metagenome-assembled genomes encoding full-length rRNA genes using long-read sequencing.</title>
        <authorList>
            <person name="Singleton C.M."/>
            <person name="Petriglieri F."/>
            <person name="Kristensen J.M."/>
            <person name="Kirkegaard R.H."/>
            <person name="Michaelsen T.Y."/>
            <person name="Andersen M.H."/>
            <person name="Karst S.M."/>
            <person name="Dueholm M.S."/>
            <person name="Nielsen P.H."/>
            <person name="Albertsen M."/>
        </authorList>
    </citation>
    <scope>NUCLEOTIDE SEQUENCE</scope>
    <source>
        <strain evidence="8">EsbW_18-Q3-R4-48_MAXAC.044</strain>
    </source>
</reference>
<keyword evidence="4" id="KW-0238">DNA-binding</keyword>
<evidence type="ECO:0000259" key="6">
    <source>
        <dbReference type="Pfam" id="PF04542"/>
    </source>
</evidence>
<evidence type="ECO:0000256" key="5">
    <source>
        <dbReference type="ARBA" id="ARBA00023163"/>
    </source>
</evidence>
<protein>
    <submittedName>
        <fullName evidence="8">Sigma-70 family RNA polymerase sigma factor</fullName>
    </submittedName>
</protein>
<dbReference type="Pfam" id="PF04542">
    <property type="entry name" value="Sigma70_r2"/>
    <property type="match status" value="1"/>
</dbReference>
<accession>A0A9D7IDP8</accession>
<keyword evidence="2" id="KW-0805">Transcription regulation</keyword>
<dbReference type="InterPro" id="IPR036388">
    <property type="entry name" value="WH-like_DNA-bd_sf"/>
</dbReference>
<sequence length="195" mass="22320">MHEELSDERLMLAYRDGDARAFESLYRRYRGSLHRYLAHQCGSQAFAEELYQEVWIKVVNARAEYEPLAKFSTWIFRIAHHRLIDHYRENAPEIATRYEKANSGNDADGEDIIGNQAAPLDQTPQVLHERRATAQRIEQALAELPAPQREAFLLAEEGGLTLEEIAAATASSRETSKSRLRYALGKLRHSLQDLL</sequence>
<dbReference type="NCBIfam" id="TIGR02937">
    <property type="entry name" value="sigma70-ECF"/>
    <property type="match status" value="1"/>
</dbReference>
<dbReference type="GO" id="GO:0006352">
    <property type="term" value="P:DNA-templated transcription initiation"/>
    <property type="evidence" value="ECO:0007669"/>
    <property type="project" value="InterPro"/>
</dbReference>
<dbReference type="CDD" id="cd06171">
    <property type="entry name" value="Sigma70_r4"/>
    <property type="match status" value="1"/>
</dbReference>
<name>A0A9D7IDP8_9RHOO</name>
<evidence type="ECO:0000259" key="7">
    <source>
        <dbReference type="Pfam" id="PF08281"/>
    </source>
</evidence>
<evidence type="ECO:0000256" key="4">
    <source>
        <dbReference type="ARBA" id="ARBA00023125"/>
    </source>
</evidence>
<proteinExistence type="inferred from homology"/>
<dbReference type="GO" id="GO:0016987">
    <property type="term" value="F:sigma factor activity"/>
    <property type="evidence" value="ECO:0007669"/>
    <property type="project" value="UniProtKB-KW"/>
</dbReference>
<comment type="caution">
    <text evidence="8">The sequence shown here is derived from an EMBL/GenBank/DDBJ whole genome shotgun (WGS) entry which is preliminary data.</text>
</comment>
<dbReference type="GO" id="GO:0003677">
    <property type="term" value="F:DNA binding"/>
    <property type="evidence" value="ECO:0007669"/>
    <property type="project" value="UniProtKB-KW"/>
</dbReference>
<dbReference type="Gene3D" id="1.10.1740.10">
    <property type="match status" value="1"/>
</dbReference>
<dbReference type="Pfam" id="PF08281">
    <property type="entry name" value="Sigma70_r4_2"/>
    <property type="match status" value="1"/>
</dbReference>
<dbReference type="InterPro" id="IPR039425">
    <property type="entry name" value="RNA_pol_sigma-70-like"/>
</dbReference>
<keyword evidence="5" id="KW-0804">Transcription</keyword>
<dbReference type="PANTHER" id="PTHR43133:SF8">
    <property type="entry name" value="RNA POLYMERASE SIGMA FACTOR HI_1459-RELATED"/>
    <property type="match status" value="1"/>
</dbReference>
<comment type="similarity">
    <text evidence="1">Belongs to the sigma-70 factor family. ECF subfamily.</text>
</comment>
<dbReference type="InterPro" id="IPR007627">
    <property type="entry name" value="RNA_pol_sigma70_r2"/>
</dbReference>
<dbReference type="InterPro" id="IPR013249">
    <property type="entry name" value="RNA_pol_sigma70_r4_t2"/>
</dbReference>
<evidence type="ECO:0000313" key="8">
    <source>
        <dbReference type="EMBL" id="MBK7424340.1"/>
    </source>
</evidence>
<dbReference type="Proteomes" id="UP000886602">
    <property type="component" value="Unassembled WGS sequence"/>
</dbReference>
<dbReference type="SUPFAM" id="SSF88946">
    <property type="entry name" value="Sigma2 domain of RNA polymerase sigma factors"/>
    <property type="match status" value="1"/>
</dbReference>
<feature type="domain" description="RNA polymerase sigma-70 region 2" evidence="6">
    <location>
        <begin position="25"/>
        <end position="91"/>
    </location>
</feature>
<evidence type="ECO:0000256" key="3">
    <source>
        <dbReference type="ARBA" id="ARBA00023082"/>
    </source>
</evidence>
<dbReference type="InterPro" id="IPR014284">
    <property type="entry name" value="RNA_pol_sigma-70_dom"/>
</dbReference>
<evidence type="ECO:0000313" key="9">
    <source>
        <dbReference type="Proteomes" id="UP000886602"/>
    </source>
</evidence>